<evidence type="ECO:0000313" key="1">
    <source>
        <dbReference type="EMBL" id="KAK1938536.1"/>
    </source>
</evidence>
<dbReference type="Proteomes" id="UP001195914">
    <property type="component" value="Unassembled WGS sequence"/>
</dbReference>
<protein>
    <submittedName>
        <fullName evidence="1">Uncharacterized protein</fullName>
    </submittedName>
</protein>
<organism evidence="1 2">
    <name type="scientific">Babesia divergens</name>
    <dbReference type="NCBI Taxonomy" id="32595"/>
    <lineage>
        <taxon>Eukaryota</taxon>
        <taxon>Sar</taxon>
        <taxon>Alveolata</taxon>
        <taxon>Apicomplexa</taxon>
        <taxon>Aconoidasida</taxon>
        <taxon>Piroplasmida</taxon>
        <taxon>Babesiidae</taxon>
        <taxon>Babesia</taxon>
    </lineage>
</organism>
<sequence>MADAPLAVRSAHLSKSVQVAISGKGVEKAPVSKRKVSMAIMALPPVEDDPVGGMEDAYNNAQEGIDCASDYSLAVINATDEVAVTGMAESAPPPDSTPQETTVVEEVKSPNQVNLRHTKRHTRRRNVISKARRLTRKWRMRALSSSTTFTAKGRVPRPKTIVQHLRRATKLLIKRKSHACEYARREFNVLRNIIETRFHQVLCRCQARWDRFNAIYIQRLGEIMEGIVEEIELPSLEELAKQVPEPIRLQPVPNDDPRMSSLGILGCENKYFNDTPLANLNAHHQPQ</sequence>
<reference evidence="1" key="2">
    <citation type="submission" date="2021-05" db="EMBL/GenBank/DDBJ databases">
        <authorList>
            <person name="Pain A."/>
        </authorList>
    </citation>
    <scope>NUCLEOTIDE SEQUENCE</scope>
    <source>
        <strain evidence="1">1802A</strain>
    </source>
</reference>
<keyword evidence="2" id="KW-1185">Reference proteome</keyword>
<comment type="caution">
    <text evidence="1">The sequence shown here is derived from an EMBL/GenBank/DDBJ whole genome shotgun (WGS) entry which is preliminary data.</text>
</comment>
<proteinExistence type="predicted"/>
<gene>
    <name evidence="1" type="ORF">X943_002168</name>
</gene>
<dbReference type="EMBL" id="JAHBMH010000024">
    <property type="protein sequence ID" value="KAK1938536.1"/>
    <property type="molecule type" value="Genomic_DNA"/>
</dbReference>
<name>A0AAD9GHY9_BABDI</name>
<dbReference type="AlphaFoldDB" id="A0AAD9GHY9"/>
<evidence type="ECO:0000313" key="2">
    <source>
        <dbReference type="Proteomes" id="UP001195914"/>
    </source>
</evidence>
<accession>A0AAD9GHY9</accession>
<reference evidence="1" key="1">
    <citation type="journal article" date="2014" name="Nucleic Acids Res.">
        <title>The evolutionary dynamics of variant antigen genes in Babesia reveal a history of genomic innovation underlying host-parasite interaction.</title>
        <authorList>
            <person name="Jackson A.P."/>
            <person name="Otto T.D."/>
            <person name="Darby A."/>
            <person name="Ramaprasad A."/>
            <person name="Xia D."/>
            <person name="Echaide I.E."/>
            <person name="Farber M."/>
            <person name="Gahlot S."/>
            <person name="Gamble J."/>
            <person name="Gupta D."/>
            <person name="Gupta Y."/>
            <person name="Jackson L."/>
            <person name="Malandrin L."/>
            <person name="Malas T.B."/>
            <person name="Moussa E."/>
            <person name="Nair M."/>
            <person name="Reid A.J."/>
            <person name="Sanders M."/>
            <person name="Sharma J."/>
            <person name="Tracey A."/>
            <person name="Quail M.A."/>
            <person name="Weir W."/>
            <person name="Wastling J.M."/>
            <person name="Hall N."/>
            <person name="Willadsen P."/>
            <person name="Lingelbach K."/>
            <person name="Shiels B."/>
            <person name="Tait A."/>
            <person name="Berriman M."/>
            <person name="Allred D.R."/>
            <person name="Pain A."/>
        </authorList>
    </citation>
    <scope>NUCLEOTIDE SEQUENCE</scope>
    <source>
        <strain evidence="1">1802A</strain>
    </source>
</reference>